<dbReference type="InterPro" id="IPR027417">
    <property type="entry name" value="P-loop_NTPase"/>
</dbReference>
<evidence type="ECO:0000256" key="2">
    <source>
        <dbReference type="ARBA" id="ARBA00023125"/>
    </source>
</evidence>
<feature type="region of interest" description="Disordered" evidence="3">
    <location>
        <begin position="164"/>
        <end position="183"/>
    </location>
</feature>
<dbReference type="Gene3D" id="3.40.50.300">
    <property type="entry name" value="P-loop containing nucleotide triphosphate hydrolases"/>
    <property type="match status" value="1"/>
</dbReference>
<dbReference type="InterPro" id="IPR005158">
    <property type="entry name" value="BTAD"/>
</dbReference>
<protein>
    <submittedName>
        <fullName evidence="6">DNA-binding SARP family transcriptional activator/LysM repeat protein</fullName>
    </submittedName>
</protein>
<dbReference type="SMART" id="SM00257">
    <property type="entry name" value="LysM"/>
    <property type="match status" value="1"/>
</dbReference>
<keyword evidence="4" id="KW-1133">Transmembrane helix</keyword>
<feature type="transmembrane region" description="Helical" evidence="4">
    <location>
        <begin position="71"/>
        <end position="93"/>
    </location>
</feature>
<comment type="caution">
    <text evidence="6">The sequence shown here is derived from an EMBL/GenBank/DDBJ whole genome shotgun (WGS) entry which is preliminary data.</text>
</comment>
<dbReference type="SUPFAM" id="SSF48452">
    <property type="entry name" value="TPR-like"/>
    <property type="match status" value="1"/>
</dbReference>
<dbReference type="PANTHER" id="PTHR35807">
    <property type="entry name" value="TRANSCRIPTIONAL REGULATOR REDD-RELATED"/>
    <property type="match status" value="1"/>
</dbReference>
<dbReference type="InterPro" id="IPR016032">
    <property type="entry name" value="Sig_transdc_resp-reg_C-effctor"/>
</dbReference>
<keyword evidence="7" id="KW-1185">Reference proteome</keyword>
<evidence type="ECO:0000256" key="3">
    <source>
        <dbReference type="SAM" id="MobiDB-lite"/>
    </source>
</evidence>
<evidence type="ECO:0000256" key="1">
    <source>
        <dbReference type="ARBA" id="ARBA00005820"/>
    </source>
</evidence>
<gene>
    <name evidence="6" type="ORF">H4W34_003047</name>
</gene>
<feature type="region of interest" description="Disordered" evidence="3">
    <location>
        <begin position="355"/>
        <end position="380"/>
    </location>
</feature>
<evidence type="ECO:0000259" key="5">
    <source>
        <dbReference type="PROSITE" id="PS51782"/>
    </source>
</evidence>
<feature type="transmembrane region" description="Helical" evidence="4">
    <location>
        <begin position="12"/>
        <end position="33"/>
    </location>
</feature>
<keyword evidence="2 6" id="KW-0238">DNA-binding</keyword>
<dbReference type="Gene3D" id="1.25.40.10">
    <property type="entry name" value="Tetratricopeptide repeat domain"/>
    <property type="match status" value="1"/>
</dbReference>
<dbReference type="PROSITE" id="PS51782">
    <property type="entry name" value="LYSM"/>
    <property type="match status" value="1"/>
</dbReference>
<feature type="compositionally biased region" description="Low complexity" evidence="3">
    <location>
        <begin position="277"/>
        <end position="292"/>
    </location>
</feature>
<evidence type="ECO:0000313" key="6">
    <source>
        <dbReference type="EMBL" id="MBE1533214.1"/>
    </source>
</evidence>
<dbReference type="EMBL" id="JADBDZ010000001">
    <property type="protein sequence ID" value="MBE1533214.1"/>
    <property type="molecule type" value="Genomic_DNA"/>
</dbReference>
<dbReference type="CDD" id="cd00118">
    <property type="entry name" value="LysM"/>
    <property type="match status" value="1"/>
</dbReference>
<dbReference type="SMART" id="SM01043">
    <property type="entry name" value="BTAD"/>
    <property type="match status" value="1"/>
</dbReference>
<dbReference type="GO" id="GO:0003677">
    <property type="term" value="F:DNA binding"/>
    <property type="evidence" value="ECO:0007669"/>
    <property type="project" value="UniProtKB-KW"/>
</dbReference>
<dbReference type="InterPro" id="IPR051677">
    <property type="entry name" value="AfsR-DnrI-RedD_regulator"/>
</dbReference>
<feature type="compositionally biased region" description="Pro residues" evidence="3">
    <location>
        <begin position="642"/>
        <end position="655"/>
    </location>
</feature>
<feature type="compositionally biased region" description="Low complexity" evidence="3">
    <location>
        <begin position="362"/>
        <end position="376"/>
    </location>
</feature>
<feature type="region of interest" description="Disordered" evidence="3">
    <location>
        <begin position="244"/>
        <end position="320"/>
    </location>
</feature>
<comment type="similarity">
    <text evidence="1">Belongs to the AfsR/DnrI/RedD regulatory family.</text>
</comment>
<dbReference type="InterPro" id="IPR036388">
    <property type="entry name" value="WH-like_DNA-bd_sf"/>
</dbReference>
<reference evidence="6 7" key="1">
    <citation type="submission" date="2020-10" db="EMBL/GenBank/DDBJ databases">
        <title>Sequencing the genomes of 1000 actinobacteria strains.</title>
        <authorList>
            <person name="Klenk H.-P."/>
        </authorList>
    </citation>
    <scope>NUCLEOTIDE SEQUENCE [LARGE SCALE GENOMIC DNA]</scope>
    <source>
        <strain evidence="6 7">DSM 46744</strain>
    </source>
</reference>
<dbReference type="InterPro" id="IPR001867">
    <property type="entry name" value="OmpR/PhoB-type_DNA-bd"/>
</dbReference>
<feature type="domain" description="LysM" evidence="5">
    <location>
        <begin position="183"/>
        <end position="240"/>
    </location>
</feature>
<dbReference type="Pfam" id="PF03704">
    <property type="entry name" value="BTAD"/>
    <property type="match status" value="1"/>
</dbReference>
<dbReference type="Proteomes" id="UP000627838">
    <property type="component" value="Unassembled WGS sequence"/>
</dbReference>
<dbReference type="RefSeq" id="WP_192759799.1">
    <property type="nucleotide sequence ID" value="NZ_JADBDZ010000001.1"/>
</dbReference>
<accession>A0ABR9JRL6</accession>
<dbReference type="SMART" id="SM00862">
    <property type="entry name" value="Trans_reg_C"/>
    <property type="match status" value="1"/>
</dbReference>
<dbReference type="Pfam" id="PF01476">
    <property type="entry name" value="LysM"/>
    <property type="match status" value="1"/>
</dbReference>
<name>A0ABR9JRL6_9ACTN</name>
<organism evidence="6 7">
    <name type="scientific">Actinomadura algeriensis</name>
    <dbReference type="NCBI Taxonomy" id="1679523"/>
    <lineage>
        <taxon>Bacteria</taxon>
        <taxon>Bacillati</taxon>
        <taxon>Actinomycetota</taxon>
        <taxon>Actinomycetes</taxon>
        <taxon>Streptosporangiales</taxon>
        <taxon>Thermomonosporaceae</taxon>
        <taxon>Actinomadura</taxon>
    </lineage>
</organism>
<feature type="compositionally biased region" description="Polar residues" evidence="3">
    <location>
        <begin position="626"/>
        <end position="635"/>
    </location>
</feature>
<sequence length="908" mass="97534">MTTAPRNRGTEILRGLGALLLFGVLLIGFPIGLHTVAGSPVPDRLPTWDELTATLMSPDTDQHLFLGAVRLLGWTAWLAFVLATCIETIGHLAGRPTPSLPRPARPLQLLVRDMVATATLVFSATAALTTSASAAHTITAAAPQASTTEGVEQTADASVVNGRKPLVGNAAPMGERPDAPGRETYTVQQDDTLWGIADDTYGSGHLYPEIFKASRPLDQPPGIPALTDPEKLYPGQRLRLPEIQTDAKATEEPNRSTLPEPADTPNTPRPSQERDSSGTPPTSTEPTGHSTTAPSSPVPRHAEPSPDRPSTPTPRPAHETDDSFAITLRSGSYIGFGLATALSIALAATRLHRRRRHAAPGSSDPTAVPAPDPATSKPVAEARKAHLDTYADRDVPIPSDAELVAQDIATPVPEHITLGTRAGRPVILPLAGLSLGLAGDAAPATARAVATELLAKSHRDRVELLIPRPDAEELYPTSDITAHTPPGLTITPTLNAALTHLETEILRRARLLETTDQPDLTSLRATDPAEPLPVLLLIGSVTEQAAPTLQAILGLGRRYGIGALILGPWPTGTTVHLNTDATVHHAIGTNAGTLTGARLFNLTTADADAMLQTLHTATGADPAAPPSQTNDTHTAAATPEPASRPEPDFVPPPRPTSEERPRPARLQVLGPVTLYTADGPVTTGLRRSARDLLAYLALHPNGITRDQGVGALWPDHNPDTATTQFNTAISNIRKVLRTATDLREPMFVLHTTGRYRLDPHLIDVDLWNLTTILNTAKHAITDTDRITALTPVADLYTADFADNLTHDWAEAHREYLRRTATDALTHLAQFQRDDHPDRALATLEQAIHLDPYAEPLYRTIMQLQLDLGHPDAAHRTYRLLTTRLADLDTEPNDQTHQLLNELQHRRAN</sequence>
<dbReference type="InterPro" id="IPR018392">
    <property type="entry name" value="LysM"/>
</dbReference>
<dbReference type="InterPro" id="IPR011990">
    <property type="entry name" value="TPR-like_helical_dom_sf"/>
</dbReference>
<feature type="transmembrane region" description="Helical" evidence="4">
    <location>
        <begin position="114"/>
        <end position="135"/>
    </location>
</feature>
<evidence type="ECO:0000313" key="7">
    <source>
        <dbReference type="Proteomes" id="UP000627838"/>
    </source>
</evidence>
<keyword evidence="4" id="KW-0812">Transmembrane</keyword>
<dbReference type="SUPFAM" id="SSF46894">
    <property type="entry name" value="C-terminal effector domain of the bipartite response regulators"/>
    <property type="match status" value="1"/>
</dbReference>
<feature type="region of interest" description="Disordered" evidence="3">
    <location>
        <begin position="618"/>
        <end position="663"/>
    </location>
</feature>
<evidence type="ECO:0000256" key="4">
    <source>
        <dbReference type="SAM" id="Phobius"/>
    </source>
</evidence>
<dbReference type="Gene3D" id="3.10.350.10">
    <property type="entry name" value="LysM domain"/>
    <property type="match status" value="1"/>
</dbReference>
<keyword evidence="4" id="KW-0472">Membrane</keyword>
<proteinExistence type="inferred from homology"/>
<dbReference type="InterPro" id="IPR036779">
    <property type="entry name" value="LysM_dom_sf"/>
</dbReference>
<dbReference type="Gene3D" id="1.10.10.10">
    <property type="entry name" value="Winged helix-like DNA-binding domain superfamily/Winged helix DNA-binding domain"/>
    <property type="match status" value="1"/>
</dbReference>